<evidence type="ECO:0000256" key="2">
    <source>
        <dbReference type="ARBA" id="ARBA00022700"/>
    </source>
</evidence>
<evidence type="ECO:0008006" key="11">
    <source>
        <dbReference type="Google" id="ProtNLM"/>
    </source>
</evidence>
<sequence>MMPAPGVLLSQDHTDYALWHMDCCGGRGGRYTHLTGIWAWKNQAALVGPKRLSEWADPKLRDVLGWFREILLASLDESLRQVTVHLLLHITCQPAIRAKSNQITSKSNNQSEHCVCHHILCFGVWFRCLFTAVFPVPFRHHTGISTGGAKFSFTLEHAMPRENPACKCNRPHKLPHLLTETSPTEISVFCTTTATASVTSGTTTDDTGIESAASLGASPTLPCSSKLIQHADIKRPPWNPEQPPPIPPKANRRVLNRRISPDRSSICSRFCEGPRFLSSPRQFSPTAAATNSPPATQLHPSRRDDCPTIVNVQPKSVSAQNYSIPPNTASRSLRFNRRCLHPTSESSQPSGIAPFRSSDECVHNTNHPNSRRVDSSGYSVAVGDLRHFTPSSHPTSYAHLPVTDGLVESGTIRPPCVCQLNRHVHTKALPPIPTHDRHRTIRSLNTSSSDPRRDQWVDPCSGYGPTTNRYDDGTQNLASKLGCGGLLWISSSFVRLFRYSTSRGKLLEIKRKRLFSRSSAQRNTTTEATTPSSGDRWQSAPLAREGEREVVSANTLSEHLNKLISTNTVTCGAAIWDRQSRTPCPVELLDNVNTSSHSSPLSTNATAVHSPPSNKHVLPSPTPISIDPDIFSALAQCPCCSSKYDQSKLTSVHSVSQSGRTHPLPPSRTTETPSRHSLSLIRPHCCACPSDPHKPCSCVQSLQFIPNNMSQAHTSDSHPTSASQFHSRRCVTPSNQRLSGIDPSLSDRPHRKENRIRRPLTDHRHSKATHKKTSERLSSSSLTSSDADHPDELPGVGLPSSSSKVTATSDHLHCIGSSLPTGLANSELTSGTETVQPCPSCIFADLSLPRRSPGRSSLRTAGPVDGTVMIPTAFDFEPSQQQKTVCFVDPQHQIHHHVHHIHHVHHVHHHHHHHQQQQLDRPSESATLQHAGSTTSPRTLCCDRCFLDGTPVSCCSLEAGVWRTSTASSCLTTRLTTHQASSQLCSLRESPSCLTSNQFPLDSTDSCRAICSSSAALCSDVAVSTAGRSADQVGRTANLTDSTRSRSTPSTVRTNGTCATQAYPPVSHSTAASALTSPSSSVCRSPRTASSPPSTPVTASSAAVDVQAGRLSFQRSMLELRKVGWYWGPLSFREAQVLLAKRPDGTFLVRDSGHDTYILSLSFRVRGETYHTRIGHSQGRFSFWSQPQSHSASTMVEFIEKAVDHSISGQFHYFLQNIAQGQPPVEVPLLYPLSRFQVVPSLRHLARFTILSFVRRDHIDKLPLPSRVLTYLKEKQYYVESLEAFEEAIRDRSPLEFRPRSADVASNVGRSNSDRLANNLSETATADAAGPHPPPATS</sequence>
<keyword evidence="4 5" id="KW-0727">SH2 domain</keyword>
<feature type="domain" description="SOCS box" evidence="8">
    <location>
        <begin position="1229"/>
        <end position="1278"/>
    </location>
</feature>
<dbReference type="PROSITE" id="PS50225">
    <property type="entry name" value="SOCS"/>
    <property type="match status" value="1"/>
</dbReference>
<proteinExistence type="predicted"/>
<feature type="compositionally biased region" description="Polar residues" evidence="6">
    <location>
        <begin position="518"/>
        <end position="536"/>
    </location>
</feature>
<feature type="compositionally biased region" description="Basic residues" evidence="6">
    <location>
        <begin position="751"/>
        <end position="773"/>
    </location>
</feature>
<feature type="region of interest" description="Disordered" evidence="6">
    <location>
        <begin position="341"/>
        <end position="376"/>
    </location>
</feature>
<feature type="region of interest" description="Disordered" evidence="6">
    <location>
        <begin position="905"/>
        <end position="936"/>
    </location>
</feature>
<dbReference type="PANTHER" id="PTHR10155">
    <property type="entry name" value="PHOSPHATIDYLINOSITOL 3-KINASE REGULATORY SUBUNIT"/>
    <property type="match status" value="1"/>
</dbReference>
<reference evidence="9 10" key="2">
    <citation type="journal article" date="2021" name="Genomics">
        <title>High-quality reference genome for Clonorchis sinensis.</title>
        <authorList>
            <person name="Young N.D."/>
            <person name="Stroehlein A.J."/>
            <person name="Kinkar L."/>
            <person name="Wang T."/>
            <person name="Sohn W.M."/>
            <person name="Chang B.C.H."/>
            <person name="Kaur P."/>
            <person name="Weisz D."/>
            <person name="Dudchenko O."/>
            <person name="Aiden E.L."/>
            <person name="Korhonen P.K."/>
            <person name="Gasser R.B."/>
        </authorList>
    </citation>
    <scope>NUCLEOTIDE SEQUENCE [LARGE SCALE GENOMIC DNA]</scope>
    <source>
        <strain evidence="9">Cs-k2</strain>
    </source>
</reference>
<organism evidence="9 10">
    <name type="scientific">Clonorchis sinensis</name>
    <name type="common">Chinese liver fluke</name>
    <dbReference type="NCBI Taxonomy" id="79923"/>
    <lineage>
        <taxon>Eukaryota</taxon>
        <taxon>Metazoa</taxon>
        <taxon>Spiralia</taxon>
        <taxon>Lophotrochozoa</taxon>
        <taxon>Platyhelminthes</taxon>
        <taxon>Trematoda</taxon>
        <taxon>Digenea</taxon>
        <taxon>Opisthorchiida</taxon>
        <taxon>Opisthorchiata</taxon>
        <taxon>Opisthorchiidae</taxon>
        <taxon>Clonorchis</taxon>
    </lineage>
</organism>
<reference evidence="9 10" key="1">
    <citation type="journal article" date="2018" name="Biotechnol. Adv.">
        <title>Improved genomic resources and new bioinformatic workflow for the carcinogenic parasite Clonorchis sinensis: Biotechnological implications.</title>
        <authorList>
            <person name="Wang D."/>
            <person name="Korhonen P.K."/>
            <person name="Gasser R.B."/>
            <person name="Young N.D."/>
        </authorList>
    </citation>
    <scope>NUCLEOTIDE SEQUENCE [LARGE SCALE GENOMIC DNA]</scope>
    <source>
        <strain evidence="9">Cs-k2</strain>
    </source>
</reference>
<feature type="compositionally biased region" description="Polar residues" evidence="6">
    <location>
        <begin position="1308"/>
        <end position="1324"/>
    </location>
</feature>
<dbReference type="Gene3D" id="3.30.505.10">
    <property type="entry name" value="SH2 domain"/>
    <property type="match status" value="1"/>
</dbReference>
<feature type="compositionally biased region" description="Low complexity" evidence="6">
    <location>
        <begin position="284"/>
        <end position="296"/>
    </location>
</feature>
<evidence type="ECO:0000256" key="6">
    <source>
        <dbReference type="SAM" id="MobiDB-lite"/>
    </source>
</evidence>
<dbReference type="Pfam" id="PF00017">
    <property type="entry name" value="SH2"/>
    <property type="match status" value="1"/>
</dbReference>
<dbReference type="GO" id="GO:0009968">
    <property type="term" value="P:negative regulation of signal transduction"/>
    <property type="evidence" value="ECO:0007669"/>
    <property type="project" value="UniProtKB-KW"/>
</dbReference>
<evidence type="ECO:0000256" key="5">
    <source>
        <dbReference type="PROSITE-ProRule" id="PRU00191"/>
    </source>
</evidence>
<dbReference type="EMBL" id="NIRI02000010">
    <property type="protein sequence ID" value="KAG5453875.1"/>
    <property type="molecule type" value="Genomic_DNA"/>
</dbReference>
<name>A0A8T1MYD8_CLOSI</name>
<feature type="compositionally biased region" description="Polar residues" evidence="6">
    <location>
        <begin position="595"/>
        <end position="613"/>
    </location>
</feature>
<evidence type="ECO:0000256" key="1">
    <source>
        <dbReference type="ARBA" id="ARBA00022604"/>
    </source>
</evidence>
<comment type="caution">
    <text evidence="9">The sequence shown here is derived from an EMBL/GenBank/DDBJ whole genome shotgun (WGS) entry which is preliminary data.</text>
</comment>
<dbReference type="GO" id="GO:0035556">
    <property type="term" value="P:intracellular signal transduction"/>
    <property type="evidence" value="ECO:0007669"/>
    <property type="project" value="InterPro"/>
</dbReference>
<dbReference type="GO" id="GO:0046935">
    <property type="term" value="F:1-phosphatidylinositol-3-kinase regulator activity"/>
    <property type="evidence" value="ECO:0007669"/>
    <property type="project" value="TreeGrafter"/>
</dbReference>
<gene>
    <name evidence="9" type="ORF">CSKR_111537</name>
</gene>
<feature type="domain" description="SH2" evidence="7">
    <location>
        <begin position="1125"/>
        <end position="1233"/>
    </location>
</feature>
<feature type="region of interest" description="Disordered" evidence="6">
    <location>
        <begin position="651"/>
        <end position="676"/>
    </location>
</feature>
<keyword evidence="10" id="KW-1185">Reference proteome</keyword>
<evidence type="ECO:0000313" key="9">
    <source>
        <dbReference type="EMBL" id="KAG5453875.1"/>
    </source>
</evidence>
<dbReference type="InterPro" id="IPR000980">
    <property type="entry name" value="SH2"/>
</dbReference>
<dbReference type="SMART" id="SM00253">
    <property type="entry name" value="SOCS"/>
    <property type="match status" value="1"/>
</dbReference>
<protein>
    <recommendedName>
        <fullName evidence="11">Suppressor of cytokine signaling 7</fullName>
    </recommendedName>
</protein>
<feature type="region of interest" description="Disordered" evidence="6">
    <location>
        <begin position="1300"/>
        <end position="1338"/>
    </location>
</feature>
<dbReference type="GO" id="GO:0005942">
    <property type="term" value="C:phosphatidylinositol 3-kinase complex"/>
    <property type="evidence" value="ECO:0007669"/>
    <property type="project" value="TreeGrafter"/>
</dbReference>
<dbReference type="PANTHER" id="PTHR10155:SF5">
    <property type="entry name" value="SUPPRESSOR OF CYTOKINE SIGNALING 7"/>
    <property type="match status" value="1"/>
</dbReference>
<dbReference type="Proteomes" id="UP000286415">
    <property type="component" value="Unassembled WGS sequence"/>
</dbReference>
<feature type="region of interest" description="Disordered" evidence="6">
    <location>
        <begin position="281"/>
        <end position="306"/>
    </location>
</feature>
<evidence type="ECO:0000313" key="10">
    <source>
        <dbReference type="Proteomes" id="UP000286415"/>
    </source>
</evidence>
<feature type="region of interest" description="Disordered" evidence="6">
    <location>
        <begin position="595"/>
        <end position="617"/>
    </location>
</feature>
<accession>A0A8T1MYD8</accession>
<evidence type="ECO:0000256" key="4">
    <source>
        <dbReference type="ARBA" id="ARBA00022999"/>
    </source>
</evidence>
<feature type="region of interest" description="Disordered" evidence="6">
    <location>
        <begin position="709"/>
        <end position="805"/>
    </location>
</feature>
<feature type="compositionally biased region" description="Polar residues" evidence="6">
    <location>
        <begin position="667"/>
        <end position="676"/>
    </location>
</feature>
<dbReference type="GO" id="GO:0046854">
    <property type="term" value="P:phosphatidylinositol phosphate biosynthetic process"/>
    <property type="evidence" value="ECO:0007669"/>
    <property type="project" value="TreeGrafter"/>
</dbReference>
<dbReference type="InterPro" id="IPR036036">
    <property type="entry name" value="SOCS_box-like_dom_sf"/>
</dbReference>
<feature type="compositionally biased region" description="Low complexity" evidence="6">
    <location>
        <begin position="776"/>
        <end position="785"/>
    </location>
</feature>
<dbReference type="SUPFAM" id="SSF55550">
    <property type="entry name" value="SH2 domain"/>
    <property type="match status" value="1"/>
</dbReference>
<feature type="compositionally biased region" description="Polar residues" evidence="6">
    <location>
        <begin position="709"/>
        <end position="725"/>
    </location>
</feature>
<feature type="compositionally biased region" description="Polar residues" evidence="6">
    <location>
        <begin position="924"/>
        <end position="936"/>
    </location>
</feature>
<dbReference type="OrthoDB" id="5979828at2759"/>
<feature type="compositionally biased region" description="Low complexity" evidence="6">
    <location>
        <begin position="1045"/>
        <end position="1054"/>
    </location>
</feature>
<dbReference type="SUPFAM" id="SSF158235">
    <property type="entry name" value="SOCS box-like"/>
    <property type="match status" value="1"/>
</dbReference>
<feature type="region of interest" description="Disordered" evidence="6">
    <location>
        <begin position="518"/>
        <end position="546"/>
    </location>
</feature>
<evidence type="ECO:0000259" key="7">
    <source>
        <dbReference type="PROSITE" id="PS50001"/>
    </source>
</evidence>
<feature type="compositionally biased region" description="Basic residues" evidence="6">
    <location>
        <begin position="905"/>
        <end position="915"/>
    </location>
</feature>
<evidence type="ECO:0000256" key="3">
    <source>
        <dbReference type="ARBA" id="ARBA00022786"/>
    </source>
</evidence>
<dbReference type="InterPro" id="IPR036860">
    <property type="entry name" value="SH2_dom_sf"/>
</dbReference>
<feature type="region of interest" description="Disordered" evidence="6">
    <location>
        <begin position="1029"/>
        <end position="1101"/>
    </location>
</feature>
<keyword evidence="3" id="KW-0833">Ubl conjugation pathway</keyword>
<dbReference type="Pfam" id="PF07525">
    <property type="entry name" value="SOCS_box"/>
    <property type="match status" value="1"/>
</dbReference>
<dbReference type="SMART" id="SM00252">
    <property type="entry name" value="SH2"/>
    <property type="match status" value="1"/>
</dbReference>
<dbReference type="SMART" id="SM00969">
    <property type="entry name" value="SOCS_box"/>
    <property type="match status" value="1"/>
</dbReference>
<dbReference type="InterPro" id="IPR001496">
    <property type="entry name" value="SOCS_box"/>
</dbReference>
<feature type="compositionally biased region" description="Polar residues" evidence="6">
    <location>
        <begin position="651"/>
        <end position="660"/>
    </location>
</feature>
<keyword evidence="2" id="KW-0734">Signal transduction inhibitor</keyword>
<keyword evidence="1" id="KW-0341">Growth regulation</keyword>
<dbReference type="PROSITE" id="PS50001">
    <property type="entry name" value="SH2"/>
    <property type="match status" value="1"/>
</dbReference>
<evidence type="ECO:0000259" key="8">
    <source>
        <dbReference type="PROSITE" id="PS50225"/>
    </source>
</evidence>
<feature type="compositionally biased region" description="Low complexity" evidence="6">
    <location>
        <begin position="1067"/>
        <end position="1101"/>
    </location>
</feature>